<reference evidence="1 2" key="1">
    <citation type="submission" date="2015-09" db="EMBL/GenBank/DDBJ databases">
        <title>Trachymyrmex cornetzi WGS genome.</title>
        <authorList>
            <person name="Nygaard S."/>
            <person name="Hu H."/>
            <person name="Boomsma J."/>
            <person name="Zhang G."/>
        </authorList>
    </citation>
    <scope>NUCLEOTIDE SEQUENCE [LARGE SCALE GENOMIC DNA]</scope>
    <source>
        <strain evidence="1">Tcor2-1</strain>
        <tissue evidence="1">Whole body</tissue>
    </source>
</reference>
<proteinExistence type="predicted"/>
<organism evidence="1 2">
    <name type="scientific">Trachymyrmex cornetzi</name>
    <dbReference type="NCBI Taxonomy" id="471704"/>
    <lineage>
        <taxon>Eukaryota</taxon>
        <taxon>Metazoa</taxon>
        <taxon>Ecdysozoa</taxon>
        <taxon>Arthropoda</taxon>
        <taxon>Hexapoda</taxon>
        <taxon>Insecta</taxon>
        <taxon>Pterygota</taxon>
        <taxon>Neoptera</taxon>
        <taxon>Endopterygota</taxon>
        <taxon>Hymenoptera</taxon>
        <taxon>Apocrita</taxon>
        <taxon>Aculeata</taxon>
        <taxon>Formicoidea</taxon>
        <taxon>Formicidae</taxon>
        <taxon>Myrmicinae</taxon>
        <taxon>Trachymyrmex</taxon>
    </lineage>
</organism>
<dbReference type="AlphaFoldDB" id="A0A151J6V2"/>
<accession>A0A151J6V2</accession>
<keyword evidence="2" id="KW-1185">Reference proteome</keyword>
<dbReference type="EMBL" id="KQ979782">
    <property type="protein sequence ID" value="KYN19125.1"/>
    <property type="molecule type" value="Genomic_DNA"/>
</dbReference>
<name>A0A151J6V2_9HYME</name>
<evidence type="ECO:0000313" key="2">
    <source>
        <dbReference type="Proteomes" id="UP000078492"/>
    </source>
</evidence>
<gene>
    <name evidence="1" type="ORF">ALC57_08551</name>
</gene>
<evidence type="ECO:0000313" key="1">
    <source>
        <dbReference type="EMBL" id="KYN19125.1"/>
    </source>
</evidence>
<dbReference type="Proteomes" id="UP000078492">
    <property type="component" value="Unassembled WGS sequence"/>
</dbReference>
<sequence length="108" mass="12555">MQQATFQGMERVIKCVDTHVNQLTSIIDNVNECARYLIKEIELLTNSFIDAEIIRLVFRGNKEAIERTVRTQINNLSFLETYFNILFLELIELKFNEIVNVVLTNCGL</sequence>
<protein>
    <submittedName>
        <fullName evidence="1">Uncharacterized protein</fullName>
    </submittedName>
</protein>